<keyword evidence="2" id="KW-1185">Reference proteome</keyword>
<proteinExistence type="predicted"/>
<name>A0A2N0TQX7_9FLAO</name>
<dbReference type="RefSeq" id="WP_079712497.1">
    <property type="nucleotide sequence ID" value="NZ_FUZC01000004.1"/>
</dbReference>
<accession>A0A2N0TQX7</accession>
<sequence length="296" mass="34837">MQSNFYLVNKSFEYKTKTTVSQIENRIRSFSDDYDFIRQHESEVVLVNSGIYEALIYPNITVAEFLGFSPNTKQLFNKQIITYLNIVLRKSKKTSITTDEVIEILLNEQSENELHGLMCLFEVEGIDPKFLVYNKNNWLSFHRYFLQQFLLTPEVFFSECKKYFPNLIFHPNILTSLKKILRDSYETIIKHLIYLNDILPICIEENKTRQDVLKQFNSSCDLDSNASPEGNIERKSDLTFDFQNNEGINENIYCELHLKLVFNDNRKVEQNRIYFHEGKYEIGGGKILIGHIGRHL</sequence>
<reference evidence="1 2" key="1">
    <citation type="submission" date="2015-10" db="EMBL/GenBank/DDBJ databases">
        <title>Draft genome sequence of Salegentibacter salinarum KCTC 12975.</title>
        <authorList>
            <person name="Lin W."/>
            <person name="Zheng Q."/>
        </authorList>
    </citation>
    <scope>NUCLEOTIDE SEQUENCE [LARGE SCALE GENOMIC DNA]</scope>
    <source>
        <strain evidence="1 2">KCTC 12975</strain>
    </source>
</reference>
<evidence type="ECO:0000313" key="2">
    <source>
        <dbReference type="Proteomes" id="UP000232673"/>
    </source>
</evidence>
<evidence type="ECO:0000313" key="1">
    <source>
        <dbReference type="EMBL" id="PKD17142.1"/>
    </source>
</evidence>
<dbReference type="STRING" id="447422.SAMN05660903_01391"/>
<dbReference type="EMBL" id="LKTS01000044">
    <property type="protein sequence ID" value="PKD17142.1"/>
    <property type="molecule type" value="Genomic_DNA"/>
</dbReference>
<dbReference type="OrthoDB" id="1442937at2"/>
<protein>
    <submittedName>
        <fullName evidence="1">Uncharacterized protein</fullName>
    </submittedName>
</protein>
<organism evidence="1 2">
    <name type="scientific">Salegentibacter salinarum</name>
    <dbReference type="NCBI Taxonomy" id="447422"/>
    <lineage>
        <taxon>Bacteria</taxon>
        <taxon>Pseudomonadati</taxon>
        <taxon>Bacteroidota</taxon>
        <taxon>Flavobacteriia</taxon>
        <taxon>Flavobacteriales</taxon>
        <taxon>Flavobacteriaceae</taxon>
        <taxon>Salegentibacter</taxon>
    </lineage>
</organism>
<gene>
    <name evidence="1" type="ORF">APR41_06830</name>
</gene>
<dbReference type="Proteomes" id="UP000232673">
    <property type="component" value="Unassembled WGS sequence"/>
</dbReference>
<comment type="caution">
    <text evidence="1">The sequence shown here is derived from an EMBL/GenBank/DDBJ whole genome shotgun (WGS) entry which is preliminary data.</text>
</comment>
<dbReference type="AlphaFoldDB" id="A0A2N0TQX7"/>